<dbReference type="NCBIfam" id="TIGR03142">
    <property type="entry name" value="cytochro_ccmI"/>
    <property type="match status" value="1"/>
</dbReference>
<evidence type="ECO:0000313" key="5">
    <source>
        <dbReference type="EMBL" id="CRL09607.1"/>
    </source>
</evidence>
<dbReference type="PANTHER" id="PTHR47870:SF1">
    <property type="entry name" value="CYTOCHROME C-TYPE BIOGENESIS PROTEIN CCMH"/>
    <property type="match status" value="1"/>
</dbReference>
<reference evidence="5 6" key="1">
    <citation type="submission" date="2015-05" db="EMBL/GenBank/DDBJ databases">
        <authorList>
            <person name="Rodrigo-Torres Lidia"/>
            <person name="Arahal R.David."/>
        </authorList>
    </citation>
    <scope>NUCLEOTIDE SEQUENCE [LARGE SCALE GENOMIC DNA]</scope>
    <source>
        <strain evidence="5 6">CECT 7321</strain>
    </source>
</reference>
<dbReference type="STRING" id="481446.NIT7645_01638"/>
<organism evidence="5 6">
    <name type="scientific">Phaeobacter italicus</name>
    <dbReference type="NCBI Taxonomy" id="481446"/>
    <lineage>
        <taxon>Bacteria</taxon>
        <taxon>Pseudomonadati</taxon>
        <taxon>Pseudomonadota</taxon>
        <taxon>Alphaproteobacteria</taxon>
        <taxon>Rhodobacterales</taxon>
        <taxon>Roseobacteraceae</taxon>
        <taxon>Phaeobacter</taxon>
    </lineage>
</organism>
<dbReference type="Pfam" id="PF13181">
    <property type="entry name" value="TPR_8"/>
    <property type="match status" value="2"/>
</dbReference>
<dbReference type="GO" id="GO:0030313">
    <property type="term" value="C:cell envelope"/>
    <property type="evidence" value="ECO:0007669"/>
    <property type="project" value="UniProtKB-SubCell"/>
</dbReference>
<keyword evidence="6" id="KW-1185">Reference proteome</keyword>
<keyword evidence="4" id="KW-0472">Membrane</keyword>
<dbReference type="PANTHER" id="PTHR47870">
    <property type="entry name" value="CYTOCHROME C-TYPE BIOGENESIS PROTEIN CCMH"/>
    <property type="match status" value="1"/>
</dbReference>
<evidence type="ECO:0000256" key="4">
    <source>
        <dbReference type="SAM" id="Phobius"/>
    </source>
</evidence>
<dbReference type="SMART" id="SM00028">
    <property type="entry name" value="TPR"/>
    <property type="match status" value="2"/>
</dbReference>
<dbReference type="GeneID" id="80821318"/>
<keyword evidence="3" id="KW-0802">TPR repeat</keyword>
<sequence length="385" mass="42157">MIWLVFALLSVVGLLFMGLPLRHRSSRTPVPADATDAVLMDQLDEVRRDLERGVISDTEATAAEQEIKRRILVQSRRSVLSDGKPAAGGRLMVVLSAVFVPVFAFGYYSAMGSPEIPGVAFAERATERQEAAEIAELTDRLYVRLSSDPEGGPSEGWMLLGQTYSKMGRYADAADAYRVVAQRPEADSAVFSMLAEVLIYAEQGVVTPEADTAIDRAYELDPSNPGAAFFKAVSLEQKGDEARAHETLVARLDDADRFFPWMESFVGEANRIGAKIGKAPISLADYAPKTSASGPTQEDIENAQDMSVEERQDFIRSMVERLATRLEDEPDDLDGWMRLGNAYSVLGDTAPAIAAFEHAEILLSEVPGDDPRRQAVQSALERLRP</sequence>
<protein>
    <submittedName>
        <fullName evidence="5">Formate-dependent nitrite reductase complex subunit NrfG</fullName>
    </submittedName>
</protein>
<dbReference type="RefSeq" id="WP_043847209.1">
    <property type="nucleotide sequence ID" value="NZ_CVQZ01000033.1"/>
</dbReference>
<keyword evidence="4" id="KW-0812">Transmembrane</keyword>
<dbReference type="InterPro" id="IPR011990">
    <property type="entry name" value="TPR-like_helical_dom_sf"/>
</dbReference>
<dbReference type="OrthoDB" id="9815847at2"/>
<dbReference type="InterPro" id="IPR019734">
    <property type="entry name" value="TPR_rpt"/>
</dbReference>
<name>A0A0H5DBQ3_9RHOB</name>
<dbReference type="Proteomes" id="UP000043764">
    <property type="component" value="Unassembled WGS sequence"/>
</dbReference>
<evidence type="ECO:0000256" key="1">
    <source>
        <dbReference type="ARBA" id="ARBA00004196"/>
    </source>
</evidence>
<dbReference type="SUPFAM" id="SSF48452">
    <property type="entry name" value="TPR-like"/>
    <property type="match status" value="1"/>
</dbReference>
<feature type="transmembrane region" description="Helical" evidence="4">
    <location>
        <begin position="87"/>
        <end position="108"/>
    </location>
</feature>
<comment type="subcellular location">
    <subcellularLocation>
        <location evidence="1">Cell envelope</location>
    </subcellularLocation>
</comment>
<dbReference type="InterPro" id="IPR017560">
    <property type="entry name" value="Cyt_c_biogenesis_CcmI"/>
</dbReference>
<feature type="repeat" description="TPR" evidence="3">
    <location>
        <begin position="154"/>
        <end position="187"/>
    </location>
</feature>
<dbReference type="Gene3D" id="1.25.40.10">
    <property type="entry name" value="Tetratricopeptide repeat domain"/>
    <property type="match status" value="2"/>
</dbReference>
<proteinExistence type="predicted"/>
<dbReference type="GO" id="GO:0017004">
    <property type="term" value="P:cytochrome complex assembly"/>
    <property type="evidence" value="ECO:0007669"/>
    <property type="project" value="UniProtKB-KW"/>
</dbReference>
<gene>
    <name evidence="5" type="ORF">NIT7321_00438</name>
</gene>
<keyword evidence="2" id="KW-0201">Cytochrome c-type biogenesis</keyword>
<dbReference type="PROSITE" id="PS50005">
    <property type="entry name" value="TPR"/>
    <property type="match status" value="1"/>
</dbReference>
<dbReference type="InterPro" id="IPR051263">
    <property type="entry name" value="C-type_cytochrome_biogenesis"/>
</dbReference>
<dbReference type="EMBL" id="CVRL01000004">
    <property type="protein sequence ID" value="CRL09607.1"/>
    <property type="molecule type" value="Genomic_DNA"/>
</dbReference>
<dbReference type="AlphaFoldDB" id="A0A0H5DBQ3"/>
<evidence type="ECO:0000313" key="6">
    <source>
        <dbReference type="Proteomes" id="UP000043764"/>
    </source>
</evidence>
<keyword evidence="4" id="KW-1133">Transmembrane helix</keyword>
<dbReference type="GO" id="GO:0005886">
    <property type="term" value="C:plasma membrane"/>
    <property type="evidence" value="ECO:0007669"/>
    <property type="project" value="TreeGrafter"/>
</dbReference>
<accession>A0A0H5DBQ3</accession>
<evidence type="ECO:0000256" key="3">
    <source>
        <dbReference type="PROSITE-ProRule" id="PRU00339"/>
    </source>
</evidence>
<evidence type="ECO:0000256" key="2">
    <source>
        <dbReference type="ARBA" id="ARBA00022748"/>
    </source>
</evidence>